<comment type="caution">
    <text evidence="1">The sequence shown here is derived from an EMBL/GenBank/DDBJ whole genome shotgun (WGS) entry which is preliminary data.</text>
</comment>
<protein>
    <submittedName>
        <fullName evidence="2">Hypothetical_protein</fullName>
    </submittedName>
</protein>
<sequence>MIRPDIAVIDLWSGLLHYINQLAVQNENNVQKVQGGIHTALIIKILFYTRSLLRFRARAAPEVDNSPLDVESSMEAPFRIINVLPNTTSQSVTHFRELKRVYEINILQVQKVFKPQSARIIVQKHKRSGLQQLC</sequence>
<dbReference type="EMBL" id="CATOUU010000991">
    <property type="protein sequence ID" value="CAI9965522.1"/>
    <property type="molecule type" value="Genomic_DNA"/>
</dbReference>
<dbReference type="EMBL" id="CAXDID020000324">
    <property type="protein sequence ID" value="CAL6077167.1"/>
    <property type="molecule type" value="Genomic_DNA"/>
</dbReference>
<accession>A0AA86R3P3</accession>
<organism evidence="1">
    <name type="scientific">Hexamita inflata</name>
    <dbReference type="NCBI Taxonomy" id="28002"/>
    <lineage>
        <taxon>Eukaryota</taxon>
        <taxon>Metamonada</taxon>
        <taxon>Diplomonadida</taxon>
        <taxon>Hexamitidae</taxon>
        <taxon>Hexamitinae</taxon>
        <taxon>Hexamita</taxon>
    </lineage>
</organism>
<gene>
    <name evidence="1" type="ORF">HINF_LOCUS53167</name>
    <name evidence="2" type="ORF">HINF_LOCUS58054</name>
</gene>
<dbReference type="AlphaFoldDB" id="A0AA86R3P3"/>
<evidence type="ECO:0000313" key="3">
    <source>
        <dbReference type="Proteomes" id="UP001642409"/>
    </source>
</evidence>
<reference evidence="2 3" key="2">
    <citation type="submission" date="2024-07" db="EMBL/GenBank/DDBJ databases">
        <authorList>
            <person name="Akdeniz Z."/>
        </authorList>
    </citation>
    <scope>NUCLEOTIDE SEQUENCE [LARGE SCALE GENOMIC DNA]</scope>
</reference>
<evidence type="ECO:0000313" key="1">
    <source>
        <dbReference type="EMBL" id="CAI9965522.1"/>
    </source>
</evidence>
<dbReference type="Proteomes" id="UP001642409">
    <property type="component" value="Unassembled WGS sequence"/>
</dbReference>
<keyword evidence="3" id="KW-1185">Reference proteome</keyword>
<evidence type="ECO:0000313" key="2">
    <source>
        <dbReference type="EMBL" id="CAL6077167.1"/>
    </source>
</evidence>
<proteinExistence type="predicted"/>
<reference evidence="1" key="1">
    <citation type="submission" date="2023-06" db="EMBL/GenBank/DDBJ databases">
        <authorList>
            <person name="Kurt Z."/>
        </authorList>
    </citation>
    <scope>NUCLEOTIDE SEQUENCE</scope>
</reference>
<name>A0AA86R3P3_9EUKA</name>